<dbReference type="InterPro" id="IPR036318">
    <property type="entry name" value="FAD-bd_PCMH-like_sf"/>
</dbReference>
<sequence>MAKAKTKELIPQEAYSELQAVVGPDFATTDPVMCQAYNGRGYSREMMTFLGFSTRPACVVMPRTTEEVAR</sequence>
<dbReference type="SUPFAM" id="SSF56176">
    <property type="entry name" value="FAD-binding/transporter-associated domain-like"/>
    <property type="match status" value="1"/>
</dbReference>
<dbReference type="GO" id="GO:0050660">
    <property type="term" value="F:flavin adenine dinucleotide binding"/>
    <property type="evidence" value="ECO:0007669"/>
    <property type="project" value="InterPro"/>
</dbReference>
<organism evidence="1">
    <name type="scientific">marine sediment metagenome</name>
    <dbReference type="NCBI Taxonomy" id="412755"/>
    <lineage>
        <taxon>unclassified sequences</taxon>
        <taxon>metagenomes</taxon>
        <taxon>ecological metagenomes</taxon>
    </lineage>
</organism>
<evidence type="ECO:0000313" key="1">
    <source>
        <dbReference type="EMBL" id="GAG52016.1"/>
    </source>
</evidence>
<name>X0ZVB4_9ZZZZ</name>
<protein>
    <submittedName>
        <fullName evidence="1">Uncharacterized protein</fullName>
    </submittedName>
</protein>
<feature type="non-terminal residue" evidence="1">
    <location>
        <position position="70"/>
    </location>
</feature>
<dbReference type="InterPro" id="IPR016167">
    <property type="entry name" value="FAD-bd_PCMH_sub1"/>
</dbReference>
<accession>X0ZVB4</accession>
<reference evidence="1" key="1">
    <citation type="journal article" date="2014" name="Front. Microbiol.">
        <title>High frequency of phylogenetically diverse reductive dehalogenase-homologous genes in deep subseafloor sedimentary metagenomes.</title>
        <authorList>
            <person name="Kawai M."/>
            <person name="Futagami T."/>
            <person name="Toyoda A."/>
            <person name="Takaki Y."/>
            <person name="Nishi S."/>
            <person name="Hori S."/>
            <person name="Arai W."/>
            <person name="Tsubouchi T."/>
            <person name="Morono Y."/>
            <person name="Uchiyama I."/>
            <person name="Ito T."/>
            <person name="Fujiyama A."/>
            <person name="Inagaki F."/>
            <person name="Takami H."/>
        </authorList>
    </citation>
    <scope>NUCLEOTIDE SEQUENCE</scope>
    <source>
        <strain evidence="1">Expedition CK06-06</strain>
    </source>
</reference>
<dbReference type="AlphaFoldDB" id="X0ZVB4"/>
<dbReference type="EMBL" id="BARS01054841">
    <property type="protein sequence ID" value="GAG52016.1"/>
    <property type="molecule type" value="Genomic_DNA"/>
</dbReference>
<comment type="caution">
    <text evidence="1">The sequence shown here is derived from an EMBL/GenBank/DDBJ whole genome shotgun (WGS) entry which is preliminary data.</text>
</comment>
<gene>
    <name evidence="1" type="ORF">S01H1_81095</name>
</gene>
<dbReference type="Gene3D" id="3.30.43.10">
    <property type="entry name" value="Uridine Diphospho-n-acetylenolpyruvylglucosamine Reductase, domain 2"/>
    <property type="match status" value="1"/>
</dbReference>
<proteinExistence type="predicted"/>